<protein>
    <submittedName>
        <fullName evidence="1">Uncharacterized protein</fullName>
    </submittedName>
</protein>
<organism evidence="1 2">
    <name type="scientific">Cirrhinus molitorella</name>
    <name type="common">mud carp</name>
    <dbReference type="NCBI Taxonomy" id="172907"/>
    <lineage>
        <taxon>Eukaryota</taxon>
        <taxon>Metazoa</taxon>
        <taxon>Chordata</taxon>
        <taxon>Craniata</taxon>
        <taxon>Vertebrata</taxon>
        <taxon>Euteleostomi</taxon>
        <taxon>Actinopterygii</taxon>
        <taxon>Neopterygii</taxon>
        <taxon>Teleostei</taxon>
        <taxon>Ostariophysi</taxon>
        <taxon>Cypriniformes</taxon>
        <taxon>Cyprinidae</taxon>
        <taxon>Labeoninae</taxon>
        <taxon>Labeonini</taxon>
        <taxon>Cirrhinus</taxon>
    </lineage>
</organism>
<dbReference type="EMBL" id="JAYMGO010000014">
    <property type="protein sequence ID" value="KAL1261450.1"/>
    <property type="molecule type" value="Genomic_DNA"/>
</dbReference>
<dbReference type="Proteomes" id="UP001558613">
    <property type="component" value="Unassembled WGS sequence"/>
</dbReference>
<gene>
    <name evidence="1" type="ORF">QQF64_006715</name>
</gene>
<evidence type="ECO:0000313" key="1">
    <source>
        <dbReference type="EMBL" id="KAL1261450.1"/>
    </source>
</evidence>
<reference evidence="1 2" key="1">
    <citation type="submission" date="2023-09" db="EMBL/GenBank/DDBJ databases">
        <authorList>
            <person name="Wang M."/>
        </authorList>
    </citation>
    <scope>NUCLEOTIDE SEQUENCE [LARGE SCALE GENOMIC DNA]</scope>
    <source>
        <strain evidence="1">GT-2023</strain>
        <tissue evidence="1">Liver</tissue>
    </source>
</reference>
<name>A0ABR3M9D7_9TELE</name>
<evidence type="ECO:0000313" key="2">
    <source>
        <dbReference type="Proteomes" id="UP001558613"/>
    </source>
</evidence>
<sequence length="110" mass="12283">METVGTVGNFVKVPLQPHHLICLDIVSSHTVSVKAMLDLPEIAKTADAARYAPWRANPLWQTSGQETLLAWTMVPLNYAIIQMRSDIIHRDPDGADEKMEQVQRVFGCVV</sequence>
<proteinExistence type="predicted"/>
<accession>A0ABR3M9D7</accession>
<keyword evidence="2" id="KW-1185">Reference proteome</keyword>
<comment type="caution">
    <text evidence="1">The sequence shown here is derived from an EMBL/GenBank/DDBJ whole genome shotgun (WGS) entry which is preliminary data.</text>
</comment>